<gene>
    <name evidence="3" type="ORF">GOB93_07395</name>
</gene>
<keyword evidence="4" id="KW-1185">Reference proteome</keyword>
<dbReference type="Pfam" id="PF04865">
    <property type="entry name" value="Baseplate_J"/>
    <property type="match status" value="1"/>
</dbReference>
<organism evidence="3 4">
    <name type="scientific">Acetobacter musti</name>
    <dbReference type="NCBI Taxonomy" id="864732"/>
    <lineage>
        <taxon>Bacteria</taxon>
        <taxon>Pseudomonadati</taxon>
        <taxon>Pseudomonadota</taxon>
        <taxon>Alphaproteobacteria</taxon>
        <taxon>Acetobacterales</taxon>
        <taxon>Acetobacteraceae</taxon>
        <taxon>Acetobacter</taxon>
    </lineage>
</organism>
<dbReference type="Proteomes" id="UP000635278">
    <property type="component" value="Unassembled WGS sequence"/>
</dbReference>
<sequence length="380" mass="38688">MNLSLQNFSTLVSNSAAAAQGACSALLDFTTGSVARALMEANATVALWIQYQIVQVLSITRLSTSFGSDVDTWIAQYGVSRLGATAATTVETFICLSPESSSAVVPVGAVVKTSDGSISFTVTQDSTNEYWSDTASGYVRPQGVASVTCPVQCNINGSAGNVSAGVINLLGTQISGIDTCTNLSDVSNGSDEETDAAVKNRMVLWFSSLSSATLTAVEAAISGVASNLTYQIVENQTPDGLYRGGYFFATIDDGSGDVPDTTLSSVERAIEATRACGVETSTLRASVIQATVIVPVTLAAGVQLTSVQTAVSNAITTYVNALPVGDVCQYTTVSSIALQAAGSLVASMGVVTVNGVVADIGGTTGSVVRIASVTVTNSGA</sequence>
<name>A0ABX0JNW9_9PROT</name>
<comment type="caution">
    <text evidence="3">The sequence shown here is derived from an EMBL/GenBank/DDBJ whole genome shotgun (WGS) entry which is preliminary data.</text>
</comment>
<evidence type="ECO:0000313" key="3">
    <source>
        <dbReference type="EMBL" id="NHN84469.1"/>
    </source>
</evidence>
<accession>A0ABX0JNW9</accession>
<keyword evidence="1" id="KW-0732">Signal</keyword>
<dbReference type="InterPro" id="IPR006949">
    <property type="entry name" value="Barrel_Baseplate_J-like"/>
</dbReference>
<dbReference type="RefSeq" id="WP_173582858.1">
    <property type="nucleotide sequence ID" value="NZ_WOTB01000007.1"/>
</dbReference>
<evidence type="ECO:0000256" key="1">
    <source>
        <dbReference type="SAM" id="SignalP"/>
    </source>
</evidence>
<protein>
    <recommendedName>
        <fullName evidence="2">Baseplate protein J-like barrel domain-containing protein</fullName>
    </recommendedName>
</protein>
<feature type="signal peptide" evidence="1">
    <location>
        <begin position="1"/>
        <end position="18"/>
    </location>
</feature>
<evidence type="ECO:0000259" key="2">
    <source>
        <dbReference type="Pfam" id="PF04865"/>
    </source>
</evidence>
<evidence type="ECO:0000313" key="4">
    <source>
        <dbReference type="Proteomes" id="UP000635278"/>
    </source>
</evidence>
<feature type="domain" description="Baseplate protein J-like barrel" evidence="2">
    <location>
        <begin position="101"/>
        <end position="189"/>
    </location>
</feature>
<reference evidence="3 4" key="1">
    <citation type="journal article" date="2020" name="Int. J. Syst. Evol. Microbiol.">
        <title>Novel acetic acid bacteria from cider fermentations: Acetobacter conturbans sp. nov. and Acetobacter fallax sp. nov.</title>
        <authorList>
            <person name="Sombolestani A.S."/>
            <person name="Cleenwerck I."/>
            <person name="Cnockaert M."/>
            <person name="Borremans W."/>
            <person name="Wieme A.D."/>
            <person name="De Vuyst L."/>
            <person name="Vandamme P."/>
        </authorList>
    </citation>
    <scope>NUCLEOTIDE SEQUENCE [LARGE SCALE GENOMIC DNA]</scope>
    <source>
        <strain evidence="3 4">LMG 30640</strain>
    </source>
</reference>
<feature type="chain" id="PRO_5047346830" description="Baseplate protein J-like barrel domain-containing protein" evidence="1">
    <location>
        <begin position="19"/>
        <end position="380"/>
    </location>
</feature>
<dbReference type="EMBL" id="WOTB01000007">
    <property type="protein sequence ID" value="NHN84469.1"/>
    <property type="molecule type" value="Genomic_DNA"/>
</dbReference>
<proteinExistence type="predicted"/>